<sequence>MSLPTPTAVRRHPRAVVLVTAPIESIYQIDYDFEVPESGLTLDRVYADLLGWAEYDSWYGDRVHFVAEILDTSSVPITLGRHAVVAGGEDCNVLHCASAWAQEFIVNPDLLLSPDHSAGKHLAGMGA</sequence>
<dbReference type="Proteomes" id="UP001500752">
    <property type="component" value="Unassembled WGS sequence"/>
</dbReference>
<reference evidence="2" key="1">
    <citation type="journal article" date="2019" name="Int. J. Syst. Evol. Microbiol.">
        <title>The Global Catalogue of Microorganisms (GCM) 10K type strain sequencing project: providing services to taxonomists for standard genome sequencing and annotation.</title>
        <authorList>
            <consortium name="The Broad Institute Genomics Platform"/>
            <consortium name="The Broad Institute Genome Sequencing Center for Infectious Disease"/>
            <person name="Wu L."/>
            <person name="Ma J."/>
        </authorList>
    </citation>
    <scope>NUCLEOTIDE SEQUENCE [LARGE SCALE GENOMIC DNA]</scope>
    <source>
        <strain evidence="2">JCM 30742</strain>
    </source>
</reference>
<proteinExistence type="predicted"/>
<keyword evidence="2" id="KW-1185">Reference proteome</keyword>
<name>A0ABP7BY32_9MICC</name>
<protein>
    <submittedName>
        <fullName evidence="1">Uncharacterized protein</fullName>
    </submittedName>
</protein>
<evidence type="ECO:0000313" key="1">
    <source>
        <dbReference type="EMBL" id="GAA3673160.1"/>
    </source>
</evidence>
<gene>
    <name evidence="1" type="ORF">GCM10023081_09420</name>
</gene>
<dbReference type="EMBL" id="BAABEO010000008">
    <property type="protein sequence ID" value="GAA3673160.1"/>
    <property type="molecule type" value="Genomic_DNA"/>
</dbReference>
<evidence type="ECO:0000313" key="2">
    <source>
        <dbReference type="Proteomes" id="UP001500752"/>
    </source>
</evidence>
<comment type="caution">
    <text evidence="1">The sequence shown here is derived from an EMBL/GenBank/DDBJ whole genome shotgun (WGS) entry which is preliminary data.</text>
</comment>
<dbReference type="RefSeq" id="WP_345148861.1">
    <property type="nucleotide sequence ID" value="NZ_BAABEO010000008.1"/>
</dbReference>
<organism evidence="1 2">
    <name type="scientific">Arthrobacter ginkgonis</name>
    <dbReference type="NCBI Taxonomy" id="1630594"/>
    <lineage>
        <taxon>Bacteria</taxon>
        <taxon>Bacillati</taxon>
        <taxon>Actinomycetota</taxon>
        <taxon>Actinomycetes</taxon>
        <taxon>Micrococcales</taxon>
        <taxon>Micrococcaceae</taxon>
        <taxon>Arthrobacter</taxon>
    </lineage>
</organism>
<accession>A0ABP7BY32</accession>